<evidence type="ECO:0000313" key="2">
    <source>
        <dbReference type="Proteomes" id="UP000231157"/>
    </source>
</evidence>
<name>A0A2H0UUN9_9BACT</name>
<gene>
    <name evidence="1" type="ORF">COU07_01070</name>
</gene>
<dbReference type="EMBL" id="PFAZ01000001">
    <property type="protein sequence ID" value="PIR89475.1"/>
    <property type="molecule type" value="Genomic_DNA"/>
</dbReference>
<dbReference type="AlphaFoldDB" id="A0A2H0UUN9"/>
<protein>
    <submittedName>
        <fullName evidence="1">Uncharacterized protein</fullName>
    </submittedName>
</protein>
<comment type="caution">
    <text evidence="1">The sequence shown here is derived from an EMBL/GenBank/DDBJ whole genome shotgun (WGS) entry which is preliminary data.</text>
</comment>
<proteinExistence type="predicted"/>
<accession>A0A2H0UUN9</accession>
<reference evidence="2" key="1">
    <citation type="submission" date="2017-09" db="EMBL/GenBank/DDBJ databases">
        <title>Depth-based differentiation of microbial function through sediment-hosted aquifers and enrichment of novel symbionts in the deep terrestrial subsurface.</title>
        <authorList>
            <person name="Probst A.J."/>
            <person name="Ladd B."/>
            <person name="Jarett J.K."/>
            <person name="Geller-Mcgrath D.E."/>
            <person name="Sieber C.M.K."/>
            <person name="Emerson J.B."/>
            <person name="Anantharaman K."/>
            <person name="Thomas B.C."/>
            <person name="Malmstrom R."/>
            <person name="Stieglmeier M."/>
            <person name="Klingl A."/>
            <person name="Woyke T."/>
            <person name="Ryan C.M."/>
            <person name="Banfield J.F."/>
        </authorList>
    </citation>
    <scope>NUCLEOTIDE SEQUENCE [LARGE SCALE GENOMIC DNA]</scope>
</reference>
<dbReference type="Proteomes" id="UP000231157">
    <property type="component" value="Unassembled WGS sequence"/>
</dbReference>
<organism evidence="1 2">
    <name type="scientific">Candidatus Harrisonbacteria bacterium CG10_big_fil_rev_8_21_14_0_10_40_38</name>
    <dbReference type="NCBI Taxonomy" id="1974583"/>
    <lineage>
        <taxon>Bacteria</taxon>
        <taxon>Candidatus Harrisoniibacteriota</taxon>
    </lineage>
</organism>
<sequence length="178" mass="20404">MTTKNSSAHVHDERFKKLLENVKEAQKNSGVDLSTEEDLSLAVMNLISLEEHFFFTGVKTHKPEYFDLLNEVRSLRKDLLGTMISAHEGETWCISKHLLAATMRLIEVGTKLQSDGLKEKAKNMFDRAYRTYSLFWAVRLKLVSIPHIDDSKAGDVNNKNPWDFEDLISKLVDCCDEK</sequence>
<evidence type="ECO:0000313" key="1">
    <source>
        <dbReference type="EMBL" id="PIR89475.1"/>
    </source>
</evidence>